<keyword evidence="4" id="KW-1185">Reference proteome</keyword>
<evidence type="ECO:0000313" key="4">
    <source>
        <dbReference type="Proteomes" id="UP000560658"/>
    </source>
</evidence>
<feature type="signal peptide" evidence="1">
    <location>
        <begin position="1"/>
        <end position="22"/>
    </location>
</feature>
<gene>
    <name evidence="3" type="ORF">GGR06_001976</name>
</gene>
<dbReference type="GO" id="GO:2001070">
    <property type="term" value="F:starch binding"/>
    <property type="evidence" value="ECO:0007669"/>
    <property type="project" value="InterPro"/>
</dbReference>
<organism evidence="3 4">
    <name type="scientific">Bacteroides reticulotermitis</name>
    <dbReference type="NCBI Taxonomy" id="1133319"/>
    <lineage>
        <taxon>Bacteria</taxon>
        <taxon>Pseudomonadati</taxon>
        <taxon>Bacteroidota</taxon>
        <taxon>Bacteroidia</taxon>
        <taxon>Bacteroidales</taxon>
        <taxon>Bacteroidaceae</taxon>
        <taxon>Bacteroides</taxon>
    </lineage>
</organism>
<name>A0A840D6A5_9BACE</name>
<comment type="caution">
    <text evidence="3">The sequence shown here is derived from an EMBL/GenBank/DDBJ whole genome shotgun (WGS) entry which is preliminary data.</text>
</comment>
<evidence type="ECO:0000256" key="1">
    <source>
        <dbReference type="SAM" id="SignalP"/>
    </source>
</evidence>
<dbReference type="AlphaFoldDB" id="A0A840D6A5"/>
<dbReference type="RefSeq" id="WP_044162224.1">
    <property type="nucleotide sequence ID" value="NZ_JACIER010000007.1"/>
</dbReference>
<proteinExistence type="predicted"/>
<feature type="domain" description="SusE outer membrane protein" evidence="2">
    <location>
        <begin position="23"/>
        <end position="130"/>
    </location>
</feature>
<dbReference type="Proteomes" id="UP000560658">
    <property type="component" value="Unassembled WGS sequence"/>
</dbReference>
<keyword evidence="1" id="KW-0732">Signal</keyword>
<dbReference type="Pfam" id="PF14292">
    <property type="entry name" value="SusE"/>
    <property type="match status" value="1"/>
</dbReference>
<dbReference type="EMBL" id="JACIER010000007">
    <property type="protein sequence ID" value="MBB4044185.1"/>
    <property type="molecule type" value="Genomic_DNA"/>
</dbReference>
<sequence>MNKIMRLVCLLFLMSIVASCNKDPEYYTLENPVDQMHLKASVAETTLEKEKEHEAAVTFTWDAAAQRGGADARTTYYFRMYMSDLRTNVTELYQIETGEFSISFTHSELNDILASWNILPGSKTTIEAEVIAQVNSSVQYLKPELSKTQINVTGYDKNATAIYMVMVADDGVKTVRRMTEKVVGTGVYQSSITLEPCKYYFALSASEDYPGYVKGENGDNSLKYVGAGGDHEMLVNTKSGTYTVVADLNMLDVNIVRIYPLPMGGVWIVGNSCDVGWNLDKEKGALLSKDPRHPERLTYTGNFYFRGGDNEFKLSLELNWSGKFFFAPHAGANPATEHELGEGRYQNDGGDLKWSVASDGKYTLTVDLDQMKIYLDPVQ</sequence>
<evidence type="ECO:0000313" key="3">
    <source>
        <dbReference type="EMBL" id="MBB4044185.1"/>
    </source>
</evidence>
<dbReference type="InterPro" id="IPR025970">
    <property type="entry name" value="SusE"/>
</dbReference>
<dbReference type="PROSITE" id="PS51257">
    <property type="entry name" value="PROKAR_LIPOPROTEIN"/>
    <property type="match status" value="1"/>
</dbReference>
<feature type="chain" id="PRO_5032740549" description="SusE outer membrane protein domain-containing protein" evidence="1">
    <location>
        <begin position="23"/>
        <end position="379"/>
    </location>
</feature>
<evidence type="ECO:0000259" key="2">
    <source>
        <dbReference type="Pfam" id="PF14292"/>
    </source>
</evidence>
<reference evidence="3" key="1">
    <citation type="submission" date="2020-08" db="EMBL/GenBank/DDBJ databases">
        <title>Genomic Encyclopedia of Type Strains, Phase IV (KMG-IV): sequencing the most valuable type-strain genomes for metagenomic binning, comparative biology and taxonomic classification.</title>
        <authorList>
            <person name="Goeker M."/>
        </authorList>
    </citation>
    <scope>NUCLEOTIDE SEQUENCE [LARGE SCALE GENOMIC DNA]</scope>
    <source>
        <strain evidence="3">DSM 105720</strain>
    </source>
</reference>
<accession>A0A840D6A5</accession>
<protein>
    <recommendedName>
        <fullName evidence="2">SusE outer membrane protein domain-containing protein</fullName>
    </recommendedName>
</protein>
<dbReference type="Gene3D" id="2.60.40.3620">
    <property type="match status" value="1"/>
</dbReference>
<dbReference type="GO" id="GO:0019867">
    <property type="term" value="C:outer membrane"/>
    <property type="evidence" value="ECO:0007669"/>
    <property type="project" value="InterPro"/>
</dbReference>